<dbReference type="InterPro" id="IPR000683">
    <property type="entry name" value="Gfo/Idh/MocA-like_OxRdtase_N"/>
</dbReference>
<evidence type="ECO:0000313" key="7">
    <source>
        <dbReference type="EMBL" id="EJT98785.1"/>
    </source>
</evidence>
<dbReference type="Gene3D" id="3.40.50.720">
    <property type="entry name" value="NAD(P)-binding Rossmann-like Domain"/>
    <property type="match status" value="1"/>
</dbReference>
<evidence type="ECO:0000256" key="4">
    <source>
        <dbReference type="ARBA" id="ARBA00042988"/>
    </source>
</evidence>
<dbReference type="GO" id="GO:0000166">
    <property type="term" value="F:nucleotide binding"/>
    <property type="evidence" value="ECO:0007669"/>
    <property type="project" value="InterPro"/>
</dbReference>
<gene>
    <name evidence="7" type="ORF">DACRYDRAFT_96488</name>
</gene>
<dbReference type="SUPFAM" id="SSF55347">
    <property type="entry name" value="Glyceraldehyde-3-phosphate dehydrogenase-like, C-terminal domain"/>
    <property type="match status" value="1"/>
</dbReference>
<sequence length="388" mass="43793">MATLIYIFTFLHQCLYSSRHVIPLQKKSPMTVRWGVLGSTAMIDPAVLIDPALTHNECFIVGFASPEKKDAEQLVRTYGRGIARAYDGYAELVADETIDAVYIPLPNGLHYEWASKALDAGKHVLLDNPITSNAEQAGKLVAKAEEKGLVLLEGYHWMFHPAAYAIKMELESGAYGKILRTEAWATTLTGTVPKGDPRWNYDLAGGALMDQAYAISATRYFLSAGAPSSVVSAEARLSKSDPRVDSCMEAELEFDLPQGKVKSKIVADMDRPNLAFLVPRLWEQPSIEIETERATLYFYNFTLPHLYHYIAITDKKFGKRTYKQFYQNHSAWSQHGKYWWSSYRWQIEAFVDKIRGREVAIWVSGQNSIDQMTTIDMVYQRAGLPLRG</sequence>
<proteinExistence type="inferred from homology"/>
<dbReference type="OMA" id="EEAFHWQ"/>
<evidence type="ECO:0000256" key="1">
    <source>
        <dbReference type="ARBA" id="ARBA00010928"/>
    </source>
</evidence>
<keyword evidence="2" id="KW-0560">Oxidoreductase</keyword>
<dbReference type="Pfam" id="PF01408">
    <property type="entry name" value="GFO_IDH_MocA"/>
    <property type="match status" value="1"/>
</dbReference>
<dbReference type="HOGENOM" id="CLU_023194_5_2_1"/>
<dbReference type="AlphaFoldDB" id="M5FPU5"/>
<dbReference type="EC" id="1.1.1.179" evidence="3"/>
<keyword evidence="8" id="KW-1185">Reference proteome</keyword>
<evidence type="ECO:0000256" key="2">
    <source>
        <dbReference type="ARBA" id="ARBA00023002"/>
    </source>
</evidence>
<dbReference type="EMBL" id="JH795872">
    <property type="protein sequence ID" value="EJT98785.1"/>
    <property type="molecule type" value="Genomic_DNA"/>
</dbReference>
<feature type="domain" description="Gfo/Idh/MocA-like oxidoreductase N-terminal" evidence="6">
    <location>
        <begin position="33"/>
        <end position="155"/>
    </location>
</feature>
<dbReference type="SUPFAM" id="SSF51735">
    <property type="entry name" value="NAD(P)-binding Rossmann-fold domains"/>
    <property type="match status" value="1"/>
</dbReference>
<dbReference type="Proteomes" id="UP000030653">
    <property type="component" value="Unassembled WGS sequence"/>
</dbReference>
<dbReference type="InterPro" id="IPR036291">
    <property type="entry name" value="NAD(P)-bd_dom_sf"/>
</dbReference>
<comment type="similarity">
    <text evidence="1">Belongs to the Gfo/Idh/MocA family.</text>
</comment>
<comment type="catalytic activity">
    <reaction evidence="5">
        <text>D-xylose + NADP(+) = D-xylono-1,5-lactone + NADPH + H(+)</text>
        <dbReference type="Rhea" id="RHEA:22000"/>
        <dbReference type="ChEBI" id="CHEBI:15378"/>
        <dbReference type="ChEBI" id="CHEBI:15867"/>
        <dbReference type="ChEBI" id="CHEBI:53455"/>
        <dbReference type="ChEBI" id="CHEBI:57783"/>
        <dbReference type="ChEBI" id="CHEBI:58349"/>
        <dbReference type="EC" id="1.1.1.179"/>
    </reaction>
</comment>
<dbReference type="PANTHER" id="PTHR22604">
    <property type="entry name" value="OXIDOREDUCTASES"/>
    <property type="match status" value="1"/>
</dbReference>
<dbReference type="Gene3D" id="3.30.360.10">
    <property type="entry name" value="Dihydrodipicolinate Reductase, domain 2"/>
    <property type="match status" value="1"/>
</dbReference>
<dbReference type="GO" id="GO:0047837">
    <property type="term" value="F:D-xylose 1-dehydrogenase (NADP+) activity"/>
    <property type="evidence" value="ECO:0007669"/>
    <property type="project" value="UniProtKB-EC"/>
</dbReference>
<dbReference type="InterPro" id="IPR050984">
    <property type="entry name" value="Gfo/Idh/MocA_domain"/>
</dbReference>
<evidence type="ECO:0000256" key="5">
    <source>
        <dbReference type="ARBA" id="ARBA00049233"/>
    </source>
</evidence>
<dbReference type="GeneID" id="63692438"/>
<evidence type="ECO:0000259" key="6">
    <source>
        <dbReference type="Pfam" id="PF01408"/>
    </source>
</evidence>
<evidence type="ECO:0000256" key="3">
    <source>
        <dbReference type="ARBA" id="ARBA00038984"/>
    </source>
</evidence>
<evidence type="ECO:0000313" key="8">
    <source>
        <dbReference type="Proteomes" id="UP000030653"/>
    </source>
</evidence>
<dbReference type="RefSeq" id="XP_040625683.1">
    <property type="nucleotide sequence ID" value="XM_040777376.1"/>
</dbReference>
<protein>
    <recommendedName>
        <fullName evidence="3">D-xylose 1-dehydrogenase (NADP(+), D-xylono-1,5-lactone-forming)</fullName>
        <ecNumber evidence="3">1.1.1.179</ecNumber>
    </recommendedName>
    <alternativeName>
        <fullName evidence="4">D-xylose-NADP dehydrogenase</fullName>
    </alternativeName>
</protein>
<accession>M5FPU5</accession>
<dbReference type="STRING" id="1858805.M5FPU5"/>
<name>M5FPU5_DACPD</name>
<reference evidence="7 8" key="1">
    <citation type="journal article" date="2012" name="Science">
        <title>The Paleozoic origin of enzymatic lignin decomposition reconstructed from 31 fungal genomes.</title>
        <authorList>
            <person name="Floudas D."/>
            <person name="Binder M."/>
            <person name="Riley R."/>
            <person name="Barry K."/>
            <person name="Blanchette R.A."/>
            <person name="Henrissat B."/>
            <person name="Martinez A.T."/>
            <person name="Otillar R."/>
            <person name="Spatafora J.W."/>
            <person name="Yadav J.S."/>
            <person name="Aerts A."/>
            <person name="Benoit I."/>
            <person name="Boyd A."/>
            <person name="Carlson A."/>
            <person name="Copeland A."/>
            <person name="Coutinho P.M."/>
            <person name="de Vries R.P."/>
            <person name="Ferreira P."/>
            <person name="Findley K."/>
            <person name="Foster B."/>
            <person name="Gaskell J."/>
            <person name="Glotzer D."/>
            <person name="Gorecki P."/>
            <person name="Heitman J."/>
            <person name="Hesse C."/>
            <person name="Hori C."/>
            <person name="Igarashi K."/>
            <person name="Jurgens J.A."/>
            <person name="Kallen N."/>
            <person name="Kersten P."/>
            <person name="Kohler A."/>
            <person name="Kuees U."/>
            <person name="Kumar T.K.A."/>
            <person name="Kuo A."/>
            <person name="LaButti K."/>
            <person name="Larrondo L.F."/>
            <person name="Lindquist E."/>
            <person name="Ling A."/>
            <person name="Lombard V."/>
            <person name="Lucas S."/>
            <person name="Lundell T."/>
            <person name="Martin R."/>
            <person name="McLaughlin D.J."/>
            <person name="Morgenstern I."/>
            <person name="Morin E."/>
            <person name="Murat C."/>
            <person name="Nagy L.G."/>
            <person name="Nolan M."/>
            <person name="Ohm R.A."/>
            <person name="Patyshakuliyeva A."/>
            <person name="Rokas A."/>
            <person name="Ruiz-Duenas F.J."/>
            <person name="Sabat G."/>
            <person name="Salamov A."/>
            <person name="Samejima M."/>
            <person name="Schmutz J."/>
            <person name="Slot J.C."/>
            <person name="St John F."/>
            <person name="Stenlid J."/>
            <person name="Sun H."/>
            <person name="Sun S."/>
            <person name="Syed K."/>
            <person name="Tsang A."/>
            <person name="Wiebenga A."/>
            <person name="Young D."/>
            <person name="Pisabarro A."/>
            <person name="Eastwood D.C."/>
            <person name="Martin F."/>
            <person name="Cullen D."/>
            <person name="Grigoriev I.V."/>
            <person name="Hibbett D.S."/>
        </authorList>
    </citation>
    <scope>NUCLEOTIDE SEQUENCE [LARGE SCALE GENOMIC DNA]</scope>
    <source>
        <strain evidence="7 8">DJM-731 SS1</strain>
    </source>
</reference>
<dbReference type="PANTHER" id="PTHR22604:SF105">
    <property type="entry name" value="TRANS-1,2-DIHYDROBENZENE-1,2-DIOL DEHYDROGENASE"/>
    <property type="match status" value="1"/>
</dbReference>
<dbReference type="OrthoDB" id="64915at2759"/>
<organism evidence="7 8">
    <name type="scientific">Dacryopinax primogenitus (strain DJM 731)</name>
    <name type="common">Brown rot fungus</name>
    <dbReference type="NCBI Taxonomy" id="1858805"/>
    <lineage>
        <taxon>Eukaryota</taxon>
        <taxon>Fungi</taxon>
        <taxon>Dikarya</taxon>
        <taxon>Basidiomycota</taxon>
        <taxon>Agaricomycotina</taxon>
        <taxon>Dacrymycetes</taxon>
        <taxon>Dacrymycetales</taxon>
        <taxon>Dacrymycetaceae</taxon>
        <taxon>Dacryopinax</taxon>
    </lineage>
</organism>